<evidence type="ECO:0000313" key="1">
    <source>
        <dbReference type="EMBL" id="OZG56284.1"/>
    </source>
</evidence>
<sequence length="105" mass="11497">MTVQPQLSLPVESASSVTACSFPARVSQMNQLTSCVSSGFALESQLRALCTRLHTVADEGFVLCQRARDSSWYGRASSAYRAQVDELYNSYVLLDALCCSVEEYA</sequence>
<accession>A0A261FB03</accession>
<comment type="caution">
    <text evidence="1">The sequence shown here is derived from an EMBL/GenBank/DDBJ whole genome shotgun (WGS) entry which is preliminary data.</text>
</comment>
<dbReference type="EMBL" id="MWWU01000002">
    <property type="protein sequence ID" value="OZG56284.1"/>
    <property type="molecule type" value="Genomic_DNA"/>
</dbReference>
<organism evidence="1 2">
    <name type="scientific">Aeriscardovia aeriphila</name>
    <dbReference type="NCBI Taxonomy" id="218139"/>
    <lineage>
        <taxon>Bacteria</taxon>
        <taxon>Bacillati</taxon>
        <taxon>Actinomycetota</taxon>
        <taxon>Actinomycetes</taxon>
        <taxon>Bifidobacteriales</taxon>
        <taxon>Bifidobacteriaceae</taxon>
        <taxon>Aeriscardovia</taxon>
    </lineage>
</organism>
<keyword evidence="2" id="KW-1185">Reference proteome</keyword>
<reference evidence="1 2" key="1">
    <citation type="journal article" date="2017" name="BMC Genomics">
        <title>Comparative genomic and phylogenomic analyses of the Bifidobacteriaceae family.</title>
        <authorList>
            <person name="Lugli G.A."/>
            <person name="Milani C."/>
            <person name="Turroni F."/>
            <person name="Duranti S."/>
            <person name="Mancabelli L."/>
            <person name="Mangifesta M."/>
            <person name="Ferrario C."/>
            <person name="Modesto M."/>
            <person name="Mattarelli P."/>
            <person name="Jiri K."/>
            <person name="van Sinderen D."/>
            <person name="Ventura M."/>
        </authorList>
    </citation>
    <scope>NUCLEOTIDE SEQUENCE [LARGE SCALE GENOMIC DNA]</scope>
    <source>
        <strain evidence="1 2">LMG 21773</strain>
    </source>
</reference>
<protein>
    <submittedName>
        <fullName evidence="1">Uncharacterized protein</fullName>
    </submittedName>
</protein>
<proteinExistence type="predicted"/>
<gene>
    <name evidence="1" type="ORF">AEAE_0772</name>
</gene>
<dbReference type="Proteomes" id="UP000228976">
    <property type="component" value="Unassembled WGS sequence"/>
</dbReference>
<evidence type="ECO:0000313" key="2">
    <source>
        <dbReference type="Proteomes" id="UP000228976"/>
    </source>
</evidence>
<dbReference type="AlphaFoldDB" id="A0A261FB03"/>
<name>A0A261FB03_9BIFI</name>